<dbReference type="AlphaFoldDB" id="A0A2T3KJS4"/>
<dbReference type="Proteomes" id="UP000241426">
    <property type="component" value="Unassembled WGS sequence"/>
</dbReference>
<dbReference type="InterPro" id="IPR028900">
    <property type="entry name" value="Tox-SHH_dom"/>
</dbReference>
<dbReference type="GeneID" id="29944304"/>
<dbReference type="EMBL" id="PYNF01000005">
    <property type="protein sequence ID" value="PSU99737.1"/>
    <property type="molecule type" value="Genomic_DNA"/>
</dbReference>
<evidence type="ECO:0000259" key="1">
    <source>
        <dbReference type="Pfam" id="PF15652"/>
    </source>
</evidence>
<evidence type="ECO:0000313" key="3">
    <source>
        <dbReference type="Proteomes" id="UP000241426"/>
    </source>
</evidence>
<proteinExistence type="predicted"/>
<sequence length="89" mass="10065">MFGQKNISGYKSRAAENPTMALSVNGHKAAHRAGNDYLKETMGSVRSQAKNLSPRQMQKMAERRFDAANVPMAARQNFYNSFNRYTYGK</sequence>
<dbReference type="RefSeq" id="WP_052671574.1">
    <property type="nucleotide sequence ID" value="NZ_JAUZMV010000001.1"/>
</dbReference>
<reference evidence="2 3" key="1">
    <citation type="submission" date="2018-01" db="EMBL/GenBank/DDBJ databases">
        <title>Whole genome sequencing of Histamine producing bacteria.</title>
        <authorList>
            <person name="Butler K."/>
        </authorList>
    </citation>
    <scope>NUCLEOTIDE SEQUENCE [LARGE SCALE GENOMIC DNA]</scope>
    <source>
        <strain evidence="2 3">FS-7.2</strain>
    </source>
</reference>
<protein>
    <recommendedName>
        <fullName evidence="1">Tox-SHH domain-containing protein</fullName>
    </recommendedName>
</protein>
<comment type="caution">
    <text evidence="2">The sequence shown here is derived from an EMBL/GenBank/DDBJ whole genome shotgun (WGS) entry which is preliminary data.</text>
</comment>
<name>A0A2T3KJS4_9GAMM</name>
<evidence type="ECO:0000313" key="2">
    <source>
        <dbReference type="EMBL" id="PSU99737.1"/>
    </source>
</evidence>
<accession>A0A2T3KJS4</accession>
<dbReference type="Pfam" id="PF15652">
    <property type="entry name" value="Tox-SHH"/>
    <property type="match status" value="1"/>
</dbReference>
<feature type="domain" description="Tox-SHH" evidence="1">
    <location>
        <begin position="3"/>
        <end position="85"/>
    </location>
</feature>
<organism evidence="2 3">
    <name type="scientific">Photobacterium kishitanii</name>
    <dbReference type="NCBI Taxonomy" id="318456"/>
    <lineage>
        <taxon>Bacteria</taxon>
        <taxon>Pseudomonadati</taxon>
        <taxon>Pseudomonadota</taxon>
        <taxon>Gammaproteobacteria</taxon>
        <taxon>Vibrionales</taxon>
        <taxon>Vibrionaceae</taxon>
        <taxon>Photobacterium</taxon>
    </lineage>
</organism>
<gene>
    <name evidence="2" type="ORF">C9J27_08875</name>
</gene>